<keyword evidence="3 5" id="KW-0238">DNA-binding</keyword>
<evidence type="ECO:0000256" key="3">
    <source>
        <dbReference type="ARBA" id="ARBA00023125"/>
    </source>
</evidence>
<feature type="domain" description="HTH tetR-type" evidence="6">
    <location>
        <begin position="17"/>
        <end position="77"/>
    </location>
</feature>
<organism evidence="7 8">
    <name type="scientific">[Mycobacterium] vasticus</name>
    <dbReference type="NCBI Taxonomy" id="2875777"/>
    <lineage>
        <taxon>Bacteria</taxon>
        <taxon>Bacillati</taxon>
        <taxon>Actinomycetota</taxon>
        <taxon>Actinomycetes</taxon>
        <taxon>Mycobacteriales</taxon>
        <taxon>Mycobacteriaceae</taxon>
        <taxon>Mycolicibacter</taxon>
    </lineage>
</organism>
<dbReference type="InterPro" id="IPR039538">
    <property type="entry name" value="BetI_C"/>
</dbReference>
<dbReference type="Proteomes" id="UP001299283">
    <property type="component" value="Unassembled WGS sequence"/>
</dbReference>
<dbReference type="PANTHER" id="PTHR30055">
    <property type="entry name" value="HTH-TYPE TRANSCRIPTIONAL REGULATOR RUTR"/>
    <property type="match status" value="1"/>
</dbReference>
<dbReference type="SUPFAM" id="SSF46689">
    <property type="entry name" value="Homeodomain-like"/>
    <property type="match status" value="1"/>
</dbReference>
<evidence type="ECO:0000256" key="5">
    <source>
        <dbReference type="PROSITE-ProRule" id="PRU00335"/>
    </source>
</evidence>
<dbReference type="PANTHER" id="PTHR30055:SF234">
    <property type="entry name" value="HTH-TYPE TRANSCRIPTIONAL REGULATOR BETI"/>
    <property type="match status" value="1"/>
</dbReference>
<reference evidence="7 8" key="1">
    <citation type="submission" date="2023-12" db="EMBL/GenBank/DDBJ databases">
        <title>Description of new species of Mycobacterium terrae complex isolated from sewage at the Sao Paulo Zoological Park Foundation in Brazil.</title>
        <authorList>
            <person name="Romagnoli C.L."/>
            <person name="Conceicao E.C."/>
            <person name="Machado E."/>
            <person name="Barreto L.B.P.F."/>
            <person name="Sharma A."/>
            <person name="Silva N.M."/>
            <person name="Marques L.E."/>
            <person name="Juliana M.A."/>
            <person name="Lourenco M.C.S."/>
            <person name="Digiampietri L.A."/>
            <person name="Suffys P.N."/>
            <person name="Viana-Niero C."/>
        </authorList>
    </citation>
    <scope>NUCLEOTIDE SEQUENCE [LARGE SCALE GENOMIC DNA]</scope>
    <source>
        <strain evidence="7 8">MYC017</strain>
    </source>
</reference>
<dbReference type="InterPro" id="IPR001647">
    <property type="entry name" value="HTH_TetR"/>
</dbReference>
<keyword evidence="2" id="KW-0805">Transcription regulation</keyword>
<dbReference type="RefSeq" id="WP_225397837.1">
    <property type="nucleotide sequence ID" value="NZ_JAYJJQ010000006.1"/>
</dbReference>
<keyword evidence="4" id="KW-0804">Transcription</keyword>
<dbReference type="InterPro" id="IPR009057">
    <property type="entry name" value="Homeodomain-like_sf"/>
</dbReference>
<gene>
    <name evidence="7" type="ORF">K5L39_08220</name>
</gene>
<name>A0ABU5YW63_9MYCO</name>
<keyword evidence="1" id="KW-0678">Repressor</keyword>
<dbReference type="PRINTS" id="PR00455">
    <property type="entry name" value="HTHTETR"/>
</dbReference>
<dbReference type="InterPro" id="IPR036271">
    <property type="entry name" value="Tet_transcr_reg_TetR-rel_C_sf"/>
</dbReference>
<dbReference type="EMBL" id="JAYJJQ010000006">
    <property type="protein sequence ID" value="MEB3069170.1"/>
    <property type="molecule type" value="Genomic_DNA"/>
</dbReference>
<dbReference type="InterPro" id="IPR050109">
    <property type="entry name" value="HTH-type_TetR-like_transc_reg"/>
</dbReference>
<evidence type="ECO:0000313" key="7">
    <source>
        <dbReference type="EMBL" id="MEB3069170.1"/>
    </source>
</evidence>
<comment type="caution">
    <text evidence="7">The sequence shown here is derived from an EMBL/GenBank/DDBJ whole genome shotgun (WGS) entry which is preliminary data.</text>
</comment>
<dbReference type="Pfam" id="PF13977">
    <property type="entry name" value="TetR_C_6"/>
    <property type="match status" value="1"/>
</dbReference>
<dbReference type="SUPFAM" id="SSF48498">
    <property type="entry name" value="Tetracyclin repressor-like, C-terminal domain"/>
    <property type="match status" value="1"/>
</dbReference>
<evidence type="ECO:0000256" key="4">
    <source>
        <dbReference type="ARBA" id="ARBA00023163"/>
    </source>
</evidence>
<evidence type="ECO:0000259" key="6">
    <source>
        <dbReference type="PROSITE" id="PS50977"/>
    </source>
</evidence>
<evidence type="ECO:0000256" key="1">
    <source>
        <dbReference type="ARBA" id="ARBA00022491"/>
    </source>
</evidence>
<evidence type="ECO:0000256" key="2">
    <source>
        <dbReference type="ARBA" id="ARBA00023015"/>
    </source>
</evidence>
<feature type="DNA-binding region" description="H-T-H motif" evidence="5">
    <location>
        <begin position="40"/>
        <end position="59"/>
    </location>
</feature>
<protein>
    <submittedName>
        <fullName evidence="7">TetR/AcrR family transcriptional regulator</fullName>
    </submittedName>
</protein>
<dbReference type="PROSITE" id="PS50977">
    <property type="entry name" value="HTH_TETR_2"/>
    <property type="match status" value="1"/>
</dbReference>
<keyword evidence="8" id="KW-1185">Reference proteome</keyword>
<dbReference type="Pfam" id="PF00440">
    <property type="entry name" value="TetR_N"/>
    <property type="match status" value="1"/>
</dbReference>
<proteinExistence type="predicted"/>
<evidence type="ECO:0000313" key="8">
    <source>
        <dbReference type="Proteomes" id="UP001299283"/>
    </source>
</evidence>
<dbReference type="Gene3D" id="1.10.357.10">
    <property type="entry name" value="Tetracycline Repressor, domain 2"/>
    <property type="match status" value="1"/>
</dbReference>
<accession>A0ABU5YW63</accession>
<sequence>MAVPVPNPPPRKQERGTAAQRKMIEAAQSLIAEGGFGHATMARIGERAGYSRGLADYHFGSKSEIVEKIIDEIARGWDDRIGSAEPRRGMPALAHAIDVAMAGLEDDPTPARVLQVLASQAPGLEPAIRELLARHDESYRRRLRRWIVEAQQDGTARTDIDPVAASAVIEGMLRGVGYQWMLNPESLRPTAMVPTLRDAVLGLLARPAGLWGAAPEA</sequence>